<name>A0A285D809_9BACI</name>
<keyword evidence="3" id="KW-1185">Reference proteome</keyword>
<protein>
    <submittedName>
        <fullName evidence="2">Uncharacterized protein</fullName>
    </submittedName>
</protein>
<dbReference type="EMBL" id="OAOP01000023">
    <property type="protein sequence ID" value="SNX75949.1"/>
    <property type="molecule type" value="Genomic_DNA"/>
</dbReference>
<evidence type="ECO:0000313" key="3">
    <source>
        <dbReference type="Proteomes" id="UP000219546"/>
    </source>
</evidence>
<proteinExistence type="predicted"/>
<sequence length="127" mass="15315">MTEYEQALIAVRDVFVHYPKRYEHCEEELRKVEQEIQDLLHAIELSNFNASTGYQLSKQLQKARKDRRRLKNELELLDSIKEFISYAKPTEKNINKIITDLRTTEQRQLVRVYKMRVRDDLQEMVSK</sequence>
<gene>
    <name evidence="2" type="ORF">SAMN05877753_1235</name>
</gene>
<evidence type="ECO:0000256" key="1">
    <source>
        <dbReference type="SAM" id="Coils"/>
    </source>
</evidence>
<dbReference type="Proteomes" id="UP000219546">
    <property type="component" value="Unassembled WGS sequence"/>
</dbReference>
<evidence type="ECO:0000313" key="2">
    <source>
        <dbReference type="EMBL" id="SNX75949.1"/>
    </source>
</evidence>
<dbReference type="AlphaFoldDB" id="A0A285D809"/>
<reference evidence="2 3" key="1">
    <citation type="submission" date="2017-08" db="EMBL/GenBank/DDBJ databases">
        <authorList>
            <person name="de Groot N.N."/>
        </authorList>
    </citation>
    <scope>NUCLEOTIDE SEQUENCE [LARGE SCALE GENOMIC DNA]</scope>
    <source>
        <strain evidence="2 3">JC228</strain>
    </source>
</reference>
<dbReference type="OrthoDB" id="2942297at2"/>
<feature type="coiled-coil region" evidence="1">
    <location>
        <begin position="22"/>
        <end position="80"/>
    </location>
</feature>
<keyword evidence="1" id="KW-0175">Coiled coil</keyword>
<accession>A0A285D809</accession>
<dbReference type="RefSeq" id="WP_097160854.1">
    <property type="nucleotide sequence ID" value="NZ_JBEPMQ010000027.1"/>
</dbReference>
<organism evidence="2 3">
    <name type="scientific">Bacillus oleivorans</name>
    <dbReference type="NCBI Taxonomy" id="1448271"/>
    <lineage>
        <taxon>Bacteria</taxon>
        <taxon>Bacillati</taxon>
        <taxon>Bacillota</taxon>
        <taxon>Bacilli</taxon>
        <taxon>Bacillales</taxon>
        <taxon>Bacillaceae</taxon>
        <taxon>Bacillus</taxon>
    </lineage>
</organism>